<proteinExistence type="inferred from homology"/>
<evidence type="ECO:0000256" key="7">
    <source>
        <dbReference type="ARBA" id="ARBA00023242"/>
    </source>
</evidence>
<keyword evidence="6" id="KW-0342">GTP-binding</keyword>
<comment type="similarity">
    <text evidence="3">Belongs to the TRAFAC class dynamin-like GTPase superfamily. Very large inducible GTPase (VLIG) family.</text>
</comment>
<keyword evidence="5" id="KW-0547">Nucleotide-binding</keyword>
<dbReference type="InterPro" id="IPR030383">
    <property type="entry name" value="G_VLIG_dom"/>
</dbReference>
<dbReference type="AlphaFoldDB" id="A0A5C6NRX4"/>
<evidence type="ECO:0000256" key="5">
    <source>
        <dbReference type="ARBA" id="ARBA00022741"/>
    </source>
</evidence>
<evidence type="ECO:0000313" key="11">
    <source>
        <dbReference type="Proteomes" id="UP000324091"/>
    </source>
</evidence>
<dbReference type="Gene3D" id="3.40.50.300">
    <property type="entry name" value="P-loop containing nucleotide triphosphate hydrolases"/>
    <property type="match status" value="1"/>
</dbReference>
<dbReference type="InterPro" id="IPR027417">
    <property type="entry name" value="P-loop_NTPase"/>
</dbReference>
<evidence type="ECO:0000259" key="9">
    <source>
        <dbReference type="PROSITE" id="PS51717"/>
    </source>
</evidence>
<sequence length="918" mass="104933">MVQENNPSCYTRPKCEGAHEEDKIKSSEFQEINKQLPKSSDESTMKTREAEFSSLLGRLCLQDKYRQKLTPADFLKIRPPLKQEPGTSKTPMVSFFRLGSLSLSKSQLINNLISSRHNTFYHRDCQGSTKTRHLMEGVAEIAWYCPAGISSLTPSEKEYFLKWTQLFIDDLTTENVSSILQNYDGTWSEVLMLKEKTEQSDQLRAKQQELEQISEKLHKATFGLEHIYREMGQIYEAHASLQKQPLTGQTDWSQYPELAAELMISGHPIELMDGDAGIQSSGKSTMLNAMFGLQFAVSVGRCTKGAFMQLLKVSDEMRDLLKFDYVLVVDTEGLRALELAGDSTLHRDNELATFVVGLGNMTLINVFGENPSEMQDVLQIVVQAFMRMKVVKLSPSCVFVHQNVADVAAAEKSMEGRRRLQEKLDKMVQLAAEEEVYDAQSFSRVISFNVQEDVKYFAQLWEGSPPMAPPNPGYSESIQDLKNFIISRASQSTGITLSQFKSKVQDLWNALLNENFVFSFKNTYEISVYRRLEVALKSWLEDSHTKFKHNNDVSIYAKSKKPQFFKAFKAFCKDSSSSVVFGGLICDQLKDSTIEASCIDSATNLADEMRCNHPVFNGNRTNLEKHMLKLLAENEDFDGFMTYIHTPKTYMETFIGKEVKKYIKDNRDMVQNILKRNVENITKLLIKALHDATKAVKTQRGNIEMWVKEFSRLTEHKVKLSISCEGFSDIDNFDFLEEQIETGLTSNKEMMGDLSPDEIKKYRLQPDQILIDQLCNCCWVTCPFCSAVCTNTVKDHSPDKHSAPFHRPNGVNGFHYRGTTIFVVESCTTLVVSDWVFYPHHDSDVTIPFKQYQTAGERYVSWEITSDGSLLPFWKWFTCRFQKELEKHYDLRFTGDGEIPNNWGEIKKEDAIKSLDEL</sequence>
<keyword evidence="4" id="KW-0963">Cytoplasm</keyword>
<dbReference type="InterPro" id="IPR057365">
    <property type="entry name" value="URGCP"/>
</dbReference>
<dbReference type="PANTHER" id="PTHR22796:SF6">
    <property type="entry name" value="INTERFERON-INDUCED VERY LARGE GTPASE 1-RELATED"/>
    <property type="match status" value="1"/>
</dbReference>
<dbReference type="Pfam" id="PF25496">
    <property type="entry name" value="URGCP"/>
    <property type="match status" value="1"/>
</dbReference>
<evidence type="ECO:0000313" key="10">
    <source>
        <dbReference type="EMBL" id="TWW69488.1"/>
    </source>
</evidence>
<dbReference type="GO" id="GO:0005634">
    <property type="term" value="C:nucleus"/>
    <property type="evidence" value="ECO:0007669"/>
    <property type="project" value="UniProtKB-SubCell"/>
</dbReference>
<evidence type="ECO:0000256" key="2">
    <source>
        <dbReference type="ARBA" id="ARBA00004496"/>
    </source>
</evidence>
<dbReference type="PROSITE" id="PS51717">
    <property type="entry name" value="G_VLIG"/>
    <property type="match status" value="1"/>
</dbReference>
<dbReference type="EMBL" id="RHFK02000010">
    <property type="protein sequence ID" value="TWW69488.1"/>
    <property type="molecule type" value="Genomic_DNA"/>
</dbReference>
<protein>
    <submittedName>
        <fullName evidence="10">GTPase 1 Interferon-induced very large</fullName>
    </submittedName>
</protein>
<dbReference type="SUPFAM" id="SSF52540">
    <property type="entry name" value="P-loop containing nucleoside triphosphate hydrolases"/>
    <property type="match status" value="1"/>
</dbReference>
<feature type="domain" description="VLIG-type G" evidence="9">
    <location>
        <begin position="267"/>
        <end position="508"/>
    </location>
</feature>
<feature type="region of interest" description="Disordered" evidence="8">
    <location>
        <begin position="1"/>
        <end position="45"/>
    </location>
</feature>
<reference evidence="10 11" key="1">
    <citation type="submission" date="2019-04" db="EMBL/GenBank/DDBJ databases">
        <title>Chromosome genome assembly for Takifugu flavidus.</title>
        <authorList>
            <person name="Xiao S."/>
        </authorList>
    </citation>
    <scope>NUCLEOTIDE SEQUENCE [LARGE SCALE GENOMIC DNA]</scope>
    <source>
        <strain evidence="10">HTHZ2018</strain>
        <tissue evidence="10">Muscle</tissue>
    </source>
</reference>
<organism evidence="10 11">
    <name type="scientific">Takifugu flavidus</name>
    <name type="common">sansaifugu</name>
    <dbReference type="NCBI Taxonomy" id="433684"/>
    <lineage>
        <taxon>Eukaryota</taxon>
        <taxon>Metazoa</taxon>
        <taxon>Chordata</taxon>
        <taxon>Craniata</taxon>
        <taxon>Vertebrata</taxon>
        <taxon>Euteleostomi</taxon>
        <taxon>Actinopterygii</taxon>
        <taxon>Neopterygii</taxon>
        <taxon>Teleostei</taxon>
        <taxon>Neoteleostei</taxon>
        <taxon>Acanthomorphata</taxon>
        <taxon>Eupercaria</taxon>
        <taxon>Tetraodontiformes</taxon>
        <taxon>Tetradontoidea</taxon>
        <taxon>Tetraodontidae</taxon>
        <taxon>Takifugu</taxon>
    </lineage>
</organism>
<dbReference type="GO" id="GO:0005737">
    <property type="term" value="C:cytoplasm"/>
    <property type="evidence" value="ECO:0007669"/>
    <property type="project" value="UniProtKB-SubCell"/>
</dbReference>
<dbReference type="Pfam" id="PF25683">
    <property type="entry name" value="URGCP_GTPase"/>
    <property type="match status" value="1"/>
</dbReference>
<evidence type="ECO:0000256" key="6">
    <source>
        <dbReference type="ARBA" id="ARBA00023134"/>
    </source>
</evidence>
<evidence type="ECO:0000256" key="4">
    <source>
        <dbReference type="ARBA" id="ARBA00022490"/>
    </source>
</evidence>
<dbReference type="GO" id="GO:0005525">
    <property type="term" value="F:GTP binding"/>
    <property type="evidence" value="ECO:0007669"/>
    <property type="project" value="UniProtKB-KW"/>
</dbReference>
<name>A0A5C6NRX4_9TELE</name>
<feature type="compositionally biased region" description="Polar residues" evidence="8">
    <location>
        <begin position="29"/>
        <end position="38"/>
    </location>
</feature>
<keyword evidence="11" id="KW-1185">Reference proteome</keyword>
<comment type="subcellular location">
    <subcellularLocation>
        <location evidence="2">Cytoplasm</location>
    </subcellularLocation>
    <subcellularLocation>
        <location evidence="1">Nucleus</location>
    </subcellularLocation>
</comment>
<keyword evidence="7" id="KW-0539">Nucleus</keyword>
<gene>
    <name evidence="10" type="ORF">D4764_18G0002940</name>
</gene>
<feature type="compositionally biased region" description="Basic and acidic residues" evidence="8">
    <location>
        <begin position="13"/>
        <end position="28"/>
    </location>
</feature>
<dbReference type="Proteomes" id="UP000324091">
    <property type="component" value="Chromosome 18"/>
</dbReference>
<dbReference type="PANTHER" id="PTHR22796">
    <property type="entry name" value="URG4-RELATED"/>
    <property type="match status" value="1"/>
</dbReference>
<evidence type="ECO:0000256" key="8">
    <source>
        <dbReference type="SAM" id="MobiDB-lite"/>
    </source>
</evidence>
<evidence type="ECO:0000256" key="3">
    <source>
        <dbReference type="ARBA" id="ARBA00006828"/>
    </source>
</evidence>
<accession>A0A5C6NRX4</accession>
<evidence type="ECO:0000256" key="1">
    <source>
        <dbReference type="ARBA" id="ARBA00004123"/>
    </source>
</evidence>
<comment type="caution">
    <text evidence="10">The sequence shown here is derived from an EMBL/GenBank/DDBJ whole genome shotgun (WGS) entry which is preliminary data.</text>
</comment>